<reference evidence="2" key="1">
    <citation type="submission" date="2014-09" db="EMBL/GenBank/DDBJ databases">
        <authorList>
            <person name="Magalhaes I.L.F."/>
            <person name="Oliveira U."/>
            <person name="Santos F.R."/>
            <person name="Vidigal T.H.D.A."/>
            <person name="Brescovit A.D."/>
            <person name="Santos A.J."/>
        </authorList>
    </citation>
    <scope>NUCLEOTIDE SEQUENCE</scope>
    <source>
        <tissue evidence="2">Shoot tissue taken approximately 20 cm above the soil surface</tissue>
    </source>
</reference>
<evidence type="ECO:0000256" key="1">
    <source>
        <dbReference type="SAM" id="MobiDB-lite"/>
    </source>
</evidence>
<feature type="region of interest" description="Disordered" evidence="1">
    <location>
        <begin position="61"/>
        <end position="83"/>
    </location>
</feature>
<organism evidence="2">
    <name type="scientific">Arundo donax</name>
    <name type="common">Giant reed</name>
    <name type="synonym">Donax arundinaceus</name>
    <dbReference type="NCBI Taxonomy" id="35708"/>
    <lineage>
        <taxon>Eukaryota</taxon>
        <taxon>Viridiplantae</taxon>
        <taxon>Streptophyta</taxon>
        <taxon>Embryophyta</taxon>
        <taxon>Tracheophyta</taxon>
        <taxon>Spermatophyta</taxon>
        <taxon>Magnoliopsida</taxon>
        <taxon>Liliopsida</taxon>
        <taxon>Poales</taxon>
        <taxon>Poaceae</taxon>
        <taxon>PACMAD clade</taxon>
        <taxon>Arundinoideae</taxon>
        <taxon>Arundineae</taxon>
        <taxon>Arundo</taxon>
    </lineage>
</organism>
<name>A0A0A8YUU4_ARUDO</name>
<dbReference type="AlphaFoldDB" id="A0A0A8YUU4"/>
<reference evidence="2" key="2">
    <citation type="journal article" date="2015" name="Data Brief">
        <title>Shoot transcriptome of the giant reed, Arundo donax.</title>
        <authorList>
            <person name="Barrero R.A."/>
            <person name="Guerrero F.D."/>
            <person name="Moolhuijzen P."/>
            <person name="Goolsby J.A."/>
            <person name="Tidwell J."/>
            <person name="Bellgard S.E."/>
            <person name="Bellgard M.I."/>
        </authorList>
    </citation>
    <scope>NUCLEOTIDE SEQUENCE</scope>
    <source>
        <tissue evidence="2">Shoot tissue taken approximately 20 cm above the soil surface</tissue>
    </source>
</reference>
<sequence>MLRKNEELKCLFQMLAASLQEAAQKMLEAHSKHDYINKAIQLVDQLNIDDGPLLRRALSVTGDEGWSESPTPPTPPPVCKDTPATECLVPIKRTLSRLSGPLRLQP</sequence>
<protein>
    <submittedName>
        <fullName evidence="2">Uncharacterized protein</fullName>
    </submittedName>
</protein>
<evidence type="ECO:0000313" key="2">
    <source>
        <dbReference type="EMBL" id="JAD28265.1"/>
    </source>
</evidence>
<accession>A0A0A8YUU4</accession>
<proteinExistence type="predicted"/>
<dbReference type="EMBL" id="GBRH01269630">
    <property type="protein sequence ID" value="JAD28265.1"/>
    <property type="molecule type" value="Transcribed_RNA"/>
</dbReference>